<evidence type="ECO:0000256" key="10">
    <source>
        <dbReference type="ARBA" id="ARBA00052210"/>
    </source>
</evidence>
<gene>
    <name evidence="16" type="ORF">KP79_PYT11054</name>
</gene>
<dbReference type="FunFam" id="3.30.2350.20:FF:000002">
    <property type="entry name" value="Pseudouridylate synthase 7 homolog"/>
    <property type="match status" value="1"/>
</dbReference>
<dbReference type="InterPro" id="IPR001656">
    <property type="entry name" value="PsdUridine_synth_TruD"/>
</dbReference>
<dbReference type="FunFam" id="3.30.2350.20:FF:000003">
    <property type="entry name" value="Pseudouridylate synthase 7 homolog"/>
    <property type="match status" value="1"/>
</dbReference>
<evidence type="ECO:0000313" key="17">
    <source>
        <dbReference type="Proteomes" id="UP000242188"/>
    </source>
</evidence>
<protein>
    <recommendedName>
        <fullName evidence="13">Pseudouridylate synthase 7 homolog</fullName>
    </recommendedName>
</protein>
<dbReference type="PANTHER" id="PTHR13326:SF31">
    <property type="entry name" value="PSEUDOURIDYLATE SYNTHASE 7 HOMOLOG"/>
    <property type="match status" value="1"/>
</dbReference>
<dbReference type="NCBIfam" id="TIGR00094">
    <property type="entry name" value="tRNA_TruD_broad"/>
    <property type="match status" value="1"/>
</dbReference>
<evidence type="ECO:0000256" key="8">
    <source>
        <dbReference type="ARBA" id="ARBA00023242"/>
    </source>
</evidence>
<dbReference type="EMBL" id="NEDP02005326">
    <property type="protein sequence ID" value="OWF42019.1"/>
    <property type="molecule type" value="Genomic_DNA"/>
</dbReference>
<dbReference type="AlphaFoldDB" id="A0A210Q039"/>
<feature type="region of interest" description="Disordered" evidence="14">
    <location>
        <begin position="646"/>
        <end position="670"/>
    </location>
</feature>
<comment type="similarity">
    <text evidence="2">Belongs to the pseudouridine synthase TruD family.</text>
</comment>
<evidence type="ECO:0000256" key="9">
    <source>
        <dbReference type="ARBA" id="ARBA00036943"/>
    </source>
</evidence>
<dbReference type="CDD" id="cd02576">
    <property type="entry name" value="PseudoU_synth_ScPUS7"/>
    <property type="match status" value="1"/>
</dbReference>
<comment type="catalytic activity">
    <reaction evidence="9">
        <text>a uridine in tRNA = a pseudouridine in tRNA</text>
        <dbReference type="Rhea" id="RHEA:54572"/>
        <dbReference type="Rhea" id="RHEA-COMP:13339"/>
        <dbReference type="Rhea" id="RHEA-COMP:13934"/>
        <dbReference type="ChEBI" id="CHEBI:65314"/>
        <dbReference type="ChEBI" id="CHEBI:65315"/>
    </reaction>
</comment>
<dbReference type="InterPro" id="IPR020103">
    <property type="entry name" value="PsdUridine_synth_cat_dom_sf"/>
</dbReference>
<evidence type="ECO:0000256" key="7">
    <source>
        <dbReference type="ARBA" id="ARBA00023235"/>
    </source>
</evidence>
<dbReference type="InterPro" id="IPR042214">
    <property type="entry name" value="TruD_catalytic"/>
</dbReference>
<dbReference type="Pfam" id="PF01142">
    <property type="entry name" value="TruD"/>
    <property type="match status" value="1"/>
</dbReference>
<dbReference type="OrthoDB" id="447290at2759"/>
<dbReference type="SUPFAM" id="SSF55120">
    <property type="entry name" value="Pseudouridine synthase"/>
    <property type="match status" value="1"/>
</dbReference>
<feature type="compositionally biased region" description="Basic and acidic residues" evidence="14">
    <location>
        <begin position="661"/>
        <end position="670"/>
    </location>
</feature>
<sequence length="670" mass="76542">MAEQEPAVKKMKLAVKGNGNAAVPVGVPVKDAIKTEEIENVKEEIEEVEHFKETDVGILAFISDLPGFQGIIKQRFSDFIVNEVNEKGEVVHLTSTPAKTVPDVEIIKTENLTSTEIKEPEEESKPAVPTPVKCSQLPDAEVDELNKLLQSTDKSMIVTLQAGDDKEKRCHIHRAIRTCFSNMESTTVEVDGQKVIQVKKLPPPKKAKGGFRQGSYHQRRSWSSEQGDYCRFTLYKENKDTMDAIFKLAHMLHVNKGIFQYGGTKDRRAKTTQEVTAYKVWKEKLEAVSPTLWNMKLGDFRYVDKPLRLGQICGNKFSIVLRNVTEPDDSKINKAMASLRDFGFINYFGMQRFGTTSIPTYHVGRAILNSEWEETVNLIMKPRPWEYGEIAECRRIWWDKRDCSAALKVYPKRFSIERTLLQGLKKNGKNFCGAFGMIPRNTRLMYLHSYQSYIWNCVVSRRIHEFGMRPVIGDLVLPQESTDVDLNQEHEGEEDDDDNNGKRFQMQPIVVDESNIKDYTIYDVVMTIPGFDVMYPENSVKSWVTEMLEKDKLTIESFRHKNRQYALKGTYRKMLIRPTDVTWQMYKYDDVVQPLVLSDMDRLEGVPEPQSIPGGALKALKLEMTLPPSCYATMALREVLKMDTSSAHQSSLNPTLDVNTSEDKPMDTLA</sequence>
<proteinExistence type="inferred from homology"/>
<comment type="catalytic activity">
    <reaction evidence="10">
        <text>uridine(13) in tRNA = pseudouridine(13) in tRNA</text>
        <dbReference type="Rhea" id="RHEA:42540"/>
        <dbReference type="Rhea" id="RHEA-COMP:10105"/>
        <dbReference type="Rhea" id="RHEA-COMP:10106"/>
        <dbReference type="ChEBI" id="CHEBI:65314"/>
        <dbReference type="ChEBI" id="CHEBI:65315"/>
    </reaction>
</comment>
<dbReference type="GO" id="GO:0006397">
    <property type="term" value="P:mRNA processing"/>
    <property type="evidence" value="ECO:0007669"/>
    <property type="project" value="UniProtKB-KW"/>
</dbReference>
<dbReference type="GO" id="GO:0009982">
    <property type="term" value="F:pseudouridine synthase activity"/>
    <property type="evidence" value="ECO:0007669"/>
    <property type="project" value="InterPro"/>
</dbReference>
<evidence type="ECO:0000256" key="3">
    <source>
        <dbReference type="ARBA" id="ARBA00022553"/>
    </source>
</evidence>
<dbReference type="Gene3D" id="3.30.2350.20">
    <property type="entry name" value="TruD, catalytic domain"/>
    <property type="match status" value="2"/>
</dbReference>
<comment type="function">
    <text evidence="11">Pseudouridylate synthase that catalyzes pseudouridylation of RNAs. Acts as a regulator of protein synthesis in embryonic stem cells by mediating pseudouridylation of RNA fragments derived from tRNAs (tRFs): pseudouridylated tRFs inhibit translation by targeting the translation initiation complex. Also catalyzes pseudouridylation of mRNAs: mediates pseudouridylation of mRNAs with the consensus sequence 5'-UGUAG-3'. Acts as a regulator of pre-mRNA splicing by mediating pseudouridylation of pre-mRNAs at locations associated with alternatively spliced regions. Pseudouridylation of pre-mRNAs near splice sites directly regulates mRNA splicing and mRNA 3'-end processing. In addition to mRNAs and tRNAs, binds other types of RNAs, such as snRNAs, Y RNAs and vault RNAs, suggesting that it can catalyze pseudouridylation of many RNA types.</text>
</comment>
<evidence type="ECO:0000256" key="11">
    <source>
        <dbReference type="ARBA" id="ARBA00053535"/>
    </source>
</evidence>
<evidence type="ECO:0000256" key="5">
    <source>
        <dbReference type="ARBA" id="ARBA00022694"/>
    </source>
</evidence>
<evidence type="ECO:0000256" key="6">
    <source>
        <dbReference type="ARBA" id="ARBA00023187"/>
    </source>
</evidence>
<dbReference type="GO" id="GO:0001522">
    <property type="term" value="P:pseudouridine synthesis"/>
    <property type="evidence" value="ECO:0007669"/>
    <property type="project" value="InterPro"/>
</dbReference>
<feature type="compositionally biased region" description="Polar residues" evidence="14">
    <location>
        <begin position="646"/>
        <end position="659"/>
    </location>
</feature>
<evidence type="ECO:0000313" key="16">
    <source>
        <dbReference type="EMBL" id="OWF42019.1"/>
    </source>
</evidence>
<evidence type="ECO:0000256" key="4">
    <source>
        <dbReference type="ARBA" id="ARBA00022664"/>
    </source>
</evidence>
<evidence type="ECO:0000256" key="14">
    <source>
        <dbReference type="SAM" id="MobiDB-lite"/>
    </source>
</evidence>
<dbReference type="PROSITE" id="PS50984">
    <property type="entry name" value="TRUD"/>
    <property type="match status" value="1"/>
</dbReference>
<comment type="caution">
    <text evidence="16">The sequence shown here is derived from an EMBL/GenBank/DDBJ whole genome shotgun (WGS) entry which is preliminary data.</text>
</comment>
<dbReference type="GO" id="GO:0008033">
    <property type="term" value="P:tRNA processing"/>
    <property type="evidence" value="ECO:0007669"/>
    <property type="project" value="UniProtKB-KW"/>
</dbReference>
<keyword evidence="8" id="KW-0539">Nucleus</keyword>
<evidence type="ECO:0000256" key="1">
    <source>
        <dbReference type="ARBA" id="ARBA00004123"/>
    </source>
</evidence>
<dbReference type="GO" id="GO:0003723">
    <property type="term" value="F:RNA binding"/>
    <property type="evidence" value="ECO:0007669"/>
    <property type="project" value="InterPro"/>
</dbReference>
<dbReference type="GO" id="GO:0005634">
    <property type="term" value="C:nucleus"/>
    <property type="evidence" value="ECO:0007669"/>
    <property type="project" value="UniProtKB-SubCell"/>
</dbReference>
<keyword evidence="6" id="KW-0508">mRNA splicing</keyword>
<dbReference type="GO" id="GO:0008380">
    <property type="term" value="P:RNA splicing"/>
    <property type="evidence" value="ECO:0007669"/>
    <property type="project" value="UniProtKB-KW"/>
</dbReference>
<dbReference type="Proteomes" id="UP000242188">
    <property type="component" value="Unassembled WGS sequence"/>
</dbReference>
<keyword evidence="7" id="KW-0413">Isomerase</keyword>
<evidence type="ECO:0000259" key="15">
    <source>
        <dbReference type="PROSITE" id="PS50984"/>
    </source>
</evidence>
<name>A0A210Q039_MIZYE</name>
<keyword evidence="4" id="KW-0507">mRNA processing</keyword>
<dbReference type="InterPro" id="IPR011760">
    <property type="entry name" value="PsdUridine_synth_TruD_insert"/>
</dbReference>
<keyword evidence="5" id="KW-0819">tRNA processing</keyword>
<evidence type="ECO:0000256" key="13">
    <source>
        <dbReference type="ARBA" id="ARBA00070906"/>
    </source>
</evidence>
<dbReference type="STRING" id="6573.A0A210Q039"/>
<dbReference type="PIRSF" id="PIRSF037016">
    <property type="entry name" value="Pseudouridin_synth_euk_prd"/>
    <property type="match status" value="1"/>
</dbReference>
<evidence type="ECO:0000256" key="2">
    <source>
        <dbReference type="ARBA" id="ARBA00007953"/>
    </source>
</evidence>
<comment type="subunit">
    <text evidence="12">Interacts with SIRT1.</text>
</comment>
<evidence type="ECO:0000256" key="12">
    <source>
        <dbReference type="ARBA" id="ARBA00063455"/>
    </source>
</evidence>
<feature type="domain" description="TRUD" evidence="15">
    <location>
        <begin position="343"/>
        <end position="577"/>
    </location>
</feature>
<comment type="subcellular location">
    <subcellularLocation>
        <location evidence="1">Nucleus</location>
    </subcellularLocation>
</comment>
<organism evidence="16 17">
    <name type="scientific">Mizuhopecten yessoensis</name>
    <name type="common">Japanese scallop</name>
    <name type="synonym">Patinopecten yessoensis</name>
    <dbReference type="NCBI Taxonomy" id="6573"/>
    <lineage>
        <taxon>Eukaryota</taxon>
        <taxon>Metazoa</taxon>
        <taxon>Spiralia</taxon>
        <taxon>Lophotrochozoa</taxon>
        <taxon>Mollusca</taxon>
        <taxon>Bivalvia</taxon>
        <taxon>Autobranchia</taxon>
        <taxon>Pteriomorphia</taxon>
        <taxon>Pectinida</taxon>
        <taxon>Pectinoidea</taxon>
        <taxon>Pectinidae</taxon>
        <taxon>Mizuhopecten</taxon>
    </lineage>
</organism>
<keyword evidence="17" id="KW-1185">Reference proteome</keyword>
<dbReference type="PANTHER" id="PTHR13326">
    <property type="entry name" value="TRNA PSEUDOURIDINE SYNTHASE D"/>
    <property type="match status" value="1"/>
</dbReference>
<reference evidence="16 17" key="1">
    <citation type="journal article" date="2017" name="Nat. Ecol. Evol.">
        <title>Scallop genome provides insights into evolution of bilaterian karyotype and development.</title>
        <authorList>
            <person name="Wang S."/>
            <person name="Zhang J."/>
            <person name="Jiao W."/>
            <person name="Li J."/>
            <person name="Xun X."/>
            <person name="Sun Y."/>
            <person name="Guo X."/>
            <person name="Huan P."/>
            <person name="Dong B."/>
            <person name="Zhang L."/>
            <person name="Hu X."/>
            <person name="Sun X."/>
            <person name="Wang J."/>
            <person name="Zhao C."/>
            <person name="Wang Y."/>
            <person name="Wang D."/>
            <person name="Huang X."/>
            <person name="Wang R."/>
            <person name="Lv J."/>
            <person name="Li Y."/>
            <person name="Zhang Z."/>
            <person name="Liu B."/>
            <person name="Lu W."/>
            <person name="Hui Y."/>
            <person name="Liang J."/>
            <person name="Zhou Z."/>
            <person name="Hou R."/>
            <person name="Li X."/>
            <person name="Liu Y."/>
            <person name="Li H."/>
            <person name="Ning X."/>
            <person name="Lin Y."/>
            <person name="Zhao L."/>
            <person name="Xing Q."/>
            <person name="Dou J."/>
            <person name="Li Y."/>
            <person name="Mao J."/>
            <person name="Guo H."/>
            <person name="Dou H."/>
            <person name="Li T."/>
            <person name="Mu C."/>
            <person name="Jiang W."/>
            <person name="Fu Q."/>
            <person name="Fu X."/>
            <person name="Miao Y."/>
            <person name="Liu J."/>
            <person name="Yu Q."/>
            <person name="Li R."/>
            <person name="Liao H."/>
            <person name="Li X."/>
            <person name="Kong Y."/>
            <person name="Jiang Z."/>
            <person name="Chourrout D."/>
            <person name="Li R."/>
            <person name="Bao Z."/>
        </authorList>
    </citation>
    <scope>NUCLEOTIDE SEQUENCE [LARGE SCALE GENOMIC DNA]</scope>
    <source>
        <strain evidence="16 17">PY_sf001</strain>
    </source>
</reference>
<accession>A0A210Q039</accession>
<keyword evidence="3" id="KW-0597">Phosphoprotein</keyword>